<dbReference type="InterPro" id="IPR029058">
    <property type="entry name" value="AB_hydrolase_fold"/>
</dbReference>
<evidence type="ECO:0000313" key="1">
    <source>
        <dbReference type="EMBL" id="GFR39938.1"/>
    </source>
</evidence>
<dbReference type="PANTHER" id="PTHR47909">
    <property type="entry name" value="ALPHA/BETA-HYDROLASES SUPERFAMILY PROTEIN"/>
    <property type="match status" value="1"/>
</dbReference>
<comment type="caution">
    <text evidence="1">The sequence shown here is derived from an EMBL/GenBank/DDBJ whole genome shotgun (WGS) entry which is preliminary data.</text>
</comment>
<reference evidence="1 2" key="1">
    <citation type="journal article" date="2021" name="Sci. Rep.">
        <title>Genome sequencing of the multicellular alga Astrephomene provides insights into convergent evolution of germ-soma differentiation.</title>
        <authorList>
            <person name="Yamashita S."/>
            <person name="Yamamoto K."/>
            <person name="Matsuzaki R."/>
            <person name="Suzuki S."/>
            <person name="Yamaguchi H."/>
            <person name="Hirooka S."/>
            <person name="Minakuchi Y."/>
            <person name="Miyagishima S."/>
            <person name="Kawachi M."/>
            <person name="Toyoda A."/>
            <person name="Nozaki H."/>
        </authorList>
    </citation>
    <scope>NUCLEOTIDE SEQUENCE [LARGE SCALE GENOMIC DNA]</scope>
    <source>
        <strain evidence="1 2">NIES-4017</strain>
    </source>
</reference>
<organism evidence="1 2">
    <name type="scientific">Astrephomene gubernaculifera</name>
    <dbReference type="NCBI Taxonomy" id="47775"/>
    <lineage>
        <taxon>Eukaryota</taxon>
        <taxon>Viridiplantae</taxon>
        <taxon>Chlorophyta</taxon>
        <taxon>core chlorophytes</taxon>
        <taxon>Chlorophyceae</taxon>
        <taxon>CS clade</taxon>
        <taxon>Chlamydomonadales</taxon>
        <taxon>Astrephomenaceae</taxon>
        <taxon>Astrephomene</taxon>
    </lineage>
</organism>
<sequence length="450" mass="48147">MLHKQYCPRQSCAASKNAVRHVRFPRACATSNAASRLLLESRAIDVMTRAVYDDVASLPEPQWHKNQLRWSRPPGVRPVKAPSGAPPIIILPGFGNASTDYTEPFGNQDAALVTRLQVRGWRPYVVPLQRRDWFQVARALLTRRYWQAGLTTHPGYTWYLERVAATVEQAVRETGAEQVILVGHSAGGWLGRAFLGDPRYQQQQQSEPRQGFWASVGGLSLPAWGLTAAGGVLAARPPPPGSAGGEPHPRVAAVVTLGTPQRPPPANKKRDMTGGAQGWVDRTYPGAFFAPAGVRYVCVCGRSARGHRDFPRPREGPRIPEEYAYDSYTEVCGEGEGVVGDCVVPLDSALLPGARPVVLDGVFHSMSKIGTFDEESGVVWYGSEDVLDCWLGPLVQELGLGQGGAGSSSGVAGEGQEASLDGFCGEDREEAVLKAATAASAGASASPTGI</sequence>
<dbReference type="Gene3D" id="3.40.50.1820">
    <property type="entry name" value="alpha/beta hydrolase"/>
    <property type="match status" value="1"/>
</dbReference>
<evidence type="ECO:0008006" key="3">
    <source>
        <dbReference type="Google" id="ProtNLM"/>
    </source>
</evidence>
<protein>
    <recommendedName>
        <fullName evidence="3">GPI inositol-deacylase</fullName>
    </recommendedName>
</protein>
<gene>
    <name evidence="1" type="ORF">Agub_g15</name>
</gene>
<proteinExistence type="predicted"/>
<name>A0AAD3DFX2_9CHLO</name>
<dbReference type="SUPFAM" id="SSF53474">
    <property type="entry name" value="alpha/beta-Hydrolases"/>
    <property type="match status" value="1"/>
</dbReference>
<keyword evidence="2" id="KW-1185">Reference proteome</keyword>
<dbReference type="AlphaFoldDB" id="A0AAD3DFX2"/>
<dbReference type="PANTHER" id="PTHR47909:SF2">
    <property type="entry name" value="GPI INOSITOL-DEACYLASE"/>
    <property type="match status" value="1"/>
</dbReference>
<dbReference type="Proteomes" id="UP001054857">
    <property type="component" value="Unassembled WGS sequence"/>
</dbReference>
<evidence type="ECO:0000313" key="2">
    <source>
        <dbReference type="Proteomes" id="UP001054857"/>
    </source>
</evidence>
<accession>A0AAD3DFX2</accession>
<dbReference type="EMBL" id="BMAR01000001">
    <property type="protein sequence ID" value="GFR39938.1"/>
    <property type="molecule type" value="Genomic_DNA"/>
</dbReference>